<dbReference type="PANTHER" id="PTHR43179">
    <property type="entry name" value="RHAMNOSYLTRANSFERASE WBBL"/>
    <property type="match status" value="1"/>
</dbReference>
<evidence type="ECO:0000259" key="1">
    <source>
        <dbReference type="Pfam" id="PF00535"/>
    </source>
</evidence>
<dbReference type="InterPro" id="IPR029044">
    <property type="entry name" value="Nucleotide-diphossugar_trans"/>
</dbReference>
<evidence type="ECO:0000313" key="2">
    <source>
        <dbReference type="EMBL" id="OIP03645.1"/>
    </source>
</evidence>
<dbReference type="EMBL" id="MNXQ01000029">
    <property type="protein sequence ID" value="OIP03645.1"/>
    <property type="molecule type" value="Genomic_DNA"/>
</dbReference>
<sequence>MIKLCTVILEYQNPKMTLATIKSLKKAVLPAGFTNQIVVVDNSPVPDGLLEKSLNQDKSIKLITTLQNTGFAKGNNLGIKYGLKRGCQYFLLLNNDVLVNRHFLQHLLASGADLTVPKIYFAKGYEFHKNQYQANELGKVIWFAGAEFDWDNVYSKHIGMDEVDKGQFNRAQEIEFANFCCVLITKEVFKTIGFLDENYFLYWEDGDFSIRAKQAGFNIVYQPKAIIWHKNSGSSGAGSSLHDYYLTRNRLIFGFKYACLRTKFALVRESFKKLITGRPGEKQGIIDYCLRRFGKGKFL</sequence>
<feature type="domain" description="Glycosyltransferase 2-like" evidence="1">
    <location>
        <begin position="10"/>
        <end position="192"/>
    </location>
</feature>
<dbReference type="Proteomes" id="UP000183605">
    <property type="component" value="Unassembled WGS sequence"/>
</dbReference>
<reference evidence="2 3" key="1">
    <citation type="journal article" date="2016" name="Environ. Microbiol.">
        <title>Genomic resolution of a cold subsurface aquifer community provides metabolic insights for novel microbes adapted to high CO concentrations.</title>
        <authorList>
            <person name="Probst A.J."/>
            <person name="Castelle C.J."/>
            <person name="Singh A."/>
            <person name="Brown C.T."/>
            <person name="Anantharaman K."/>
            <person name="Sharon I."/>
            <person name="Hug L.A."/>
            <person name="Burstein D."/>
            <person name="Emerson J.B."/>
            <person name="Thomas B.C."/>
            <person name="Banfield J.F."/>
        </authorList>
    </citation>
    <scope>NUCLEOTIDE SEQUENCE [LARGE SCALE GENOMIC DNA]</scope>
    <source>
        <strain evidence="2">CG2_30_44_31</strain>
    </source>
</reference>
<comment type="caution">
    <text evidence="2">The sequence shown here is derived from an EMBL/GenBank/DDBJ whole genome shotgun (WGS) entry which is preliminary data.</text>
</comment>
<dbReference type="Gene3D" id="3.90.550.10">
    <property type="entry name" value="Spore Coat Polysaccharide Biosynthesis Protein SpsA, Chain A"/>
    <property type="match status" value="1"/>
</dbReference>
<dbReference type="InterPro" id="IPR001173">
    <property type="entry name" value="Glyco_trans_2-like"/>
</dbReference>
<dbReference type="Pfam" id="PF00535">
    <property type="entry name" value="Glycos_transf_2"/>
    <property type="match status" value="1"/>
</dbReference>
<evidence type="ECO:0000313" key="3">
    <source>
        <dbReference type="Proteomes" id="UP000183605"/>
    </source>
</evidence>
<organism evidence="2 3">
    <name type="scientific">Candidatus Beckwithbacteria bacterium CG2_30_44_31</name>
    <dbReference type="NCBI Taxonomy" id="1805035"/>
    <lineage>
        <taxon>Bacteria</taxon>
        <taxon>Candidatus Beckwithiibacteriota</taxon>
    </lineage>
</organism>
<dbReference type="PANTHER" id="PTHR43179:SF11">
    <property type="entry name" value="GLYCOSYL TRANSFERASE"/>
    <property type="match status" value="1"/>
</dbReference>
<accession>A0A1J5AX03</accession>
<dbReference type="SUPFAM" id="SSF53448">
    <property type="entry name" value="Nucleotide-diphospho-sugar transferases"/>
    <property type="match status" value="1"/>
</dbReference>
<proteinExistence type="predicted"/>
<gene>
    <name evidence="2" type="ORF">AUK18_01500</name>
</gene>
<protein>
    <recommendedName>
        <fullName evidence="1">Glycosyltransferase 2-like domain-containing protein</fullName>
    </recommendedName>
</protein>
<name>A0A1J5AX03_9BACT</name>
<dbReference type="AlphaFoldDB" id="A0A1J5AX03"/>
<dbReference type="GO" id="GO:0016757">
    <property type="term" value="F:glycosyltransferase activity"/>
    <property type="evidence" value="ECO:0007669"/>
    <property type="project" value="UniProtKB-KW"/>
</dbReference>